<dbReference type="EMBL" id="CBXI010000024">
    <property type="protein sequence ID" value="CDL91454.1"/>
    <property type="molecule type" value="Genomic_DNA"/>
</dbReference>
<keyword evidence="3" id="KW-1185">Reference proteome</keyword>
<dbReference type="AlphaFoldDB" id="W6N7U6"/>
<dbReference type="RefSeq" id="WP_017895685.1">
    <property type="nucleotide sequence ID" value="NZ_CBXI010000024.1"/>
</dbReference>
<keyword evidence="1" id="KW-0175">Coiled coil</keyword>
<evidence type="ECO:0000313" key="3">
    <source>
        <dbReference type="Proteomes" id="UP000019482"/>
    </source>
</evidence>
<evidence type="ECO:0000256" key="1">
    <source>
        <dbReference type="SAM" id="Coils"/>
    </source>
</evidence>
<reference evidence="2 3" key="1">
    <citation type="journal article" date="2015" name="Genome Announc.">
        <title>Draft Genome Sequence of Clostridium tyrobutyricum Strain DIVETGP, Isolated from Cow's Milk for Grana Padano Production.</title>
        <authorList>
            <person name="Soggiu A."/>
            <person name="Piras C."/>
            <person name="Gaiarsa S."/>
            <person name="Sassera D."/>
            <person name="Roncada P."/>
            <person name="Bendixen E."/>
            <person name="Brasca M."/>
            <person name="Bonizzi L."/>
        </authorList>
    </citation>
    <scope>NUCLEOTIDE SEQUENCE [LARGE SCALE GENOMIC DNA]</scope>
    <source>
        <strain evidence="2 3">DIVETGP</strain>
    </source>
</reference>
<dbReference type="Gene3D" id="1.20.5.340">
    <property type="match status" value="1"/>
</dbReference>
<dbReference type="GeneID" id="29420366"/>
<protein>
    <submittedName>
        <fullName evidence="2">Uncharacterized protein</fullName>
    </submittedName>
</protein>
<sequence length="102" mass="11998">MSECYDAKLCEERHRQITETFDQHERRLNDHSDRLKKIENQNVGTAKDVQNFKDTLEDIKQLIEKMTTQLENLKEKPARKWDGLIDKIITVIVGIIIGKFLS</sequence>
<organism evidence="2 3">
    <name type="scientific">Clostridium tyrobutyricum DIVETGP</name>
    <dbReference type="NCBI Taxonomy" id="1408889"/>
    <lineage>
        <taxon>Bacteria</taxon>
        <taxon>Bacillati</taxon>
        <taxon>Bacillota</taxon>
        <taxon>Clostridia</taxon>
        <taxon>Eubacteriales</taxon>
        <taxon>Clostridiaceae</taxon>
        <taxon>Clostridium</taxon>
    </lineage>
</organism>
<dbReference type="OrthoDB" id="1707681at2"/>
<feature type="coiled-coil region" evidence="1">
    <location>
        <begin position="21"/>
        <end position="76"/>
    </location>
</feature>
<evidence type="ECO:0000313" key="2">
    <source>
        <dbReference type="EMBL" id="CDL91454.1"/>
    </source>
</evidence>
<dbReference type="Proteomes" id="UP000019482">
    <property type="component" value="Unassembled WGS sequence"/>
</dbReference>
<name>W6N7U6_CLOTY</name>
<accession>W6N7U6</accession>
<comment type="caution">
    <text evidence="2">The sequence shown here is derived from an EMBL/GenBank/DDBJ whole genome shotgun (WGS) entry which is preliminary data.</text>
</comment>
<proteinExistence type="predicted"/>
<gene>
    <name evidence="2" type="ORF">CTDIVETGP_1524</name>
</gene>